<evidence type="ECO:0008006" key="8">
    <source>
        <dbReference type="Google" id="ProtNLM"/>
    </source>
</evidence>
<dbReference type="BioCyc" id="DPIE1322246:BN4_RS02005-MONOMER"/>
<reference evidence="7" key="2">
    <citation type="journal article" date="2013" name="Stand. Genomic Sci.">
        <title>Complete genome sequence of Desulfocapsa sulfexigens, a marine deltaproteobacterium specialized in disproportionating inorganic sulfur compounds.</title>
        <authorList>
            <person name="Finster K.W."/>
            <person name="Kjeldsen K.U."/>
            <person name="Kube M."/>
            <person name="Reinhardt R."/>
            <person name="Mussmann M."/>
            <person name="Amann R."/>
            <person name="Schreiber L."/>
        </authorList>
    </citation>
    <scope>NUCLEOTIDE SEQUENCE [LARGE SCALE GENOMIC DNA]</scope>
    <source>
        <strain evidence="7">DSM 10523 / SB164P1</strain>
    </source>
</reference>
<name>M1WLC5_PSEP2</name>
<evidence type="ECO:0000256" key="1">
    <source>
        <dbReference type="ARBA" id="ARBA00004459"/>
    </source>
</evidence>
<proteinExistence type="predicted"/>
<dbReference type="PATRIC" id="fig|879567.3.peg.399"/>
<reference evidence="6 7" key="1">
    <citation type="journal article" date="2013" name="PLoS ONE">
        <title>The first genomic and proteomic characterization of a deep-sea sulfate reducer: insights into the piezophilic lifestyle of Desulfovibrio piezophilus.</title>
        <authorList>
            <person name="Pradel N."/>
            <person name="Ji B."/>
            <person name="Gimenez G."/>
            <person name="Talla E."/>
            <person name="Lenoble P."/>
            <person name="Garel M."/>
            <person name="Tamburini C."/>
            <person name="Fourquet P."/>
            <person name="Lebrun R."/>
            <person name="Bertin P."/>
            <person name="Denis Y."/>
            <person name="Pophillat M."/>
            <person name="Barbe V."/>
            <person name="Ollivier B."/>
            <person name="Dolla A."/>
        </authorList>
    </citation>
    <scope>NUCLEOTIDE SEQUENCE [LARGE SCALE GENOMIC DNA]</scope>
    <source>
        <strain evidence="7">DSM 10523 / SB164P1</strain>
    </source>
</reference>
<evidence type="ECO:0000256" key="4">
    <source>
        <dbReference type="ARBA" id="ARBA00023139"/>
    </source>
</evidence>
<keyword evidence="3" id="KW-0472">Membrane</keyword>
<keyword evidence="5" id="KW-0449">Lipoprotein</keyword>
<gene>
    <name evidence="6" type="ordered locus">BN4_10387</name>
</gene>
<evidence type="ECO:0000313" key="7">
    <source>
        <dbReference type="Proteomes" id="UP000011724"/>
    </source>
</evidence>
<dbReference type="Proteomes" id="UP000011724">
    <property type="component" value="Chromosome"/>
</dbReference>
<sequence length="249" mass="26982">MTIKNFFAASVIVLLIGLTACTASKSRMGMVQAEDGLMYGSRMDKQFLVDSSLFINNKLKLRIRNTSGDPAFDIHGFKKRLENGYRDLGYEPTNSNDFGILLDINVRYSGQIQENMSNQFKFAGGALGGVAGAYDPATEGKLGETVAKGAAGAVAGATIGYILGSYMTDDTYIIISDITLATLAPREDADGTTIVFGKKKISRKKNNFRGYRQRSTAKLAVYAGGRNVDQSEITDGVRGRMLSILRDVL</sequence>
<keyword evidence="2" id="KW-0732">Signal</keyword>
<dbReference type="EMBL" id="FO203427">
    <property type="protein sequence ID" value="CCH47625.1"/>
    <property type="molecule type" value="Genomic_DNA"/>
</dbReference>
<evidence type="ECO:0000256" key="3">
    <source>
        <dbReference type="ARBA" id="ARBA00023136"/>
    </source>
</evidence>
<dbReference type="OrthoDB" id="5451669at2"/>
<comment type="subcellular location">
    <subcellularLocation>
        <location evidence="1">Cell outer membrane</location>
        <topology evidence="1">Lipid-anchor</topology>
    </subcellularLocation>
</comment>
<evidence type="ECO:0000256" key="5">
    <source>
        <dbReference type="ARBA" id="ARBA00023288"/>
    </source>
</evidence>
<dbReference type="InterPro" id="IPR008874">
    <property type="entry name" value="TraT_complement-R"/>
</dbReference>
<keyword evidence="4" id="KW-0564">Palmitate</keyword>
<organism evidence="6 7">
    <name type="scientific">Pseudodesulfovibrio piezophilus (strain DSM 21447 / JCM 15486 / C1TLV30)</name>
    <name type="common">Desulfovibrio piezophilus</name>
    <dbReference type="NCBI Taxonomy" id="1322246"/>
    <lineage>
        <taxon>Bacteria</taxon>
        <taxon>Pseudomonadati</taxon>
        <taxon>Thermodesulfobacteriota</taxon>
        <taxon>Desulfovibrionia</taxon>
        <taxon>Desulfovibrionales</taxon>
        <taxon>Desulfovibrionaceae</taxon>
    </lineage>
</organism>
<dbReference type="GO" id="GO:0009279">
    <property type="term" value="C:cell outer membrane"/>
    <property type="evidence" value="ECO:0007669"/>
    <property type="project" value="UniProtKB-SubCell"/>
</dbReference>
<dbReference type="KEGG" id="dpi:BN4_10387"/>
<dbReference type="RefSeq" id="WP_015413680.1">
    <property type="nucleotide sequence ID" value="NC_020409.1"/>
</dbReference>
<dbReference type="HOGENOM" id="CLU_1114410_0_0_7"/>
<keyword evidence="7" id="KW-1185">Reference proteome</keyword>
<dbReference type="STRING" id="1322246.BN4_10387"/>
<dbReference type="Pfam" id="PF05818">
    <property type="entry name" value="TraT"/>
    <property type="match status" value="1"/>
</dbReference>
<evidence type="ECO:0000256" key="2">
    <source>
        <dbReference type="ARBA" id="ARBA00022729"/>
    </source>
</evidence>
<dbReference type="eggNOG" id="ENOG5031ADH">
    <property type="taxonomic scope" value="Bacteria"/>
</dbReference>
<evidence type="ECO:0000313" key="6">
    <source>
        <dbReference type="EMBL" id="CCH47625.1"/>
    </source>
</evidence>
<dbReference type="AlphaFoldDB" id="M1WLC5"/>
<accession>M1WLC5</accession>
<protein>
    <recommendedName>
        <fullName evidence="8">TraT complement resistance family protein</fullName>
    </recommendedName>
</protein>
<dbReference type="PROSITE" id="PS51257">
    <property type="entry name" value="PROKAR_LIPOPROTEIN"/>
    <property type="match status" value="1"/>
</dbReference>